<dbReference type="RefSeq" id="WP_055536272.1">
    <property type="nucleotide sequence ID" value="NZ_CP023695.1"/>
</dbReference>
<feature type="transmembrane region" description="Helical" evidence="1">
    <location>
        <begin position="84"/>
        <end position="104"/>
    </location>
</feature>
<dbReference type="AlphaFoldDB" id="A0A5J6HP16"/>
<keyword evidence="1" id="KW-0812">Transmembrane</keyword>
<evidence type="ECO:0000313" key="3">
    <source>
        <dbReference type="Proteomes" id="UP000326553"/>
    </source>
</evidence>
<feature type="transmembrane region" description="Helical" evidence="1">
    <location>
        <begin position="172"/>
        <end position="190"/>
    </location>
</feature>
<keyword evidence="1" id="KW-0472">Membrane</keyword>
<evidence type="ECO:0000313" key="2">
    <source>
        <dbReference type="EMBL" id="QEV18755.1"/>
    </source>
</evidence>
<dbReference type="KEGG" id="salw:CP975_15770"/>
<organism evidence="2 3">
    <name type="scientific">Streptomyces alboniger</name>
    <dbReference type="NCBI Taxonomy" id="132473"/>
    <lineage>
        <taxon>Bacteria</taxon>
        <taxon>Bacillati</taxon>
        <taxon>Actinomycetota</taxon>
        <taxon>Actinomycetes</taxon>
        <taxon>Kitasatosporales</taxon>
        <taxon>Streptomycetaceae</taxon>
        <taxon>Streptomyces</taxon>
        <taxon>Streptomyces aurantiacus group</taxon>
    </lineage>
</organism>
<protein>
    <submittedName>
        <fullName evidence="2">Uncharacterized protein</fullName>
    </submittedName>
</protein>
<keyword evidence="3" id="KW-1185">Reference proteome</keyword>
<evidence type="ECO:0000256" key="1">
    <source>
        <dbReference type="SAM" id="Phobius"/>
    </source>
</evidence>
<accession>A0A5J6HP16</accession>
<dbReference type="Proteomes" id="UP000326553">
    <property type="component" value="Chromosome"/>
</dbReference>
<dbReference type="EMBL" id="CP023695">
    <property type="protein sequence ID" value="QEV18755.1"/>
    <property type="molecule type" value="Genomic_DNA"/>
</dbReference>
<name>A0A5J6HP16_STRAD</name>
<dbReference type="OrthoDB" id="4165556at2"/>
<keyword evidence="1" id="KW-1133">Transmembrane helix</keyword>
<gene>
    <name evidence="2" type="ORF">CP975_15770</name>
</gene>
<sequence length="194" mass="20667">MIWWIKARRLRPVLVPGTAACILLVALAHDQAIELPGMLSASANQVFLMQLTPLLVTSTLAHCLNQRLDEAEVMATRNLRRLDIGAVLTCVSAVAVAGVAIGAAAGSDEATTIGRNTAFLTGLMLLAEAVHPKAVTVAPAGWVFAIMFLGYSDYHRPWPWAVTLHSPPNIPALLVCLAVFLGGLIAQALTRRTI</sequence>
<feature type="transmembrane region" description="Helical" evidence="1">
    <location>
        <begin position="44"/>
        <end position="64"/>
    </location>
</feature>
<reference evidence="2 3" key="1">
    <citation type="submission" date="2017-09" db="EMBL/GenBank/DDBJ databases">
        <authorList>
            <person name="Lee N."/>
            <person name="Cho B.-K."/>
        </authorList>
    </citation>
    <scope>NUCLEOTIDE SEQUENCE [LARGE SCALE GENOMIC DNA]</scope>
    <source>
        <strain evidence="2 3">ATCC 12461</strain>
    </source>
</reference>
<proteinExistence type="predicted"/>